<feature type="region of interest" description="Disordered" evidence="1">
    <location>
        <begin position="62"/>
        <end position="85"/>
    </location>
</feature>
<evidence type="ECO:0000313" key="5">
    <source>
        <dbReference type="Proteomes" id="UP000510822"/>
    </source>
</evidence>
<dbReference type="Pfam" id="PF05036">
    <property type="entry name" value="SPOR"/>
    <property type="match status" value="1"/>
</dbReference>
<dbReference type="InterPro" id="IPR052521">
    <property type="entry name" value="Cell_div_SPOR-domain"/>
</dbReference>
<protein>
    <submittedName>
        <fullName evidence="4">SPOR domain-containing protein</fullName>
    </submittedName>
</protein>
<dbReference type="PANTHER" id="PTHR38687">
    <property type="entry name" value="CELL DIVISION PROTEIN DEDD-RELATED"/>
    <property type="match status" value="1"/>
</dbReference>
<keyword evidence="2" id="KW-0472">Membrane</keyword>
<sequence>MSRDMKSSRSSSRSNASNGSKSGGSSLLTGLLVGLFVGIGIAVAVALYLNYSGNPFSKEKATPNEMLASGPETATSAPEILQPGNGKDAVPVVTVVPAASKPEAVNASEDRFDFYKMLPEASEKTNAAPKEPSTSAKPKPSASAASSAAAPKAGLLQVGAFQNENDADNLKAKLALLGIESRIQTTDVPEKGVWHRVRVGPFTDPADLERTRNLLKNNGIDSTIIKVN</sequence>
<reference evidence="4 5" key="1">
    <citation type="journal article" date="2016" name="Int. J. Syst. Evol. Microbiol.">
        <title>Chitinibacter fontanus sp. nov., isolated from a spring.</title>
        <authorList>
            <person name="Sheu S.Y."/>
            <person name="Li Y.S."/>
            <person name="Young C.C."/>
            <person name="Chen W.M."/>
        </authorList>
    </citation>
    <scope>NUCLEOTIDE SEQUENCE [LARGE SCALE GENOMIC DNA]</scope>
    <source>
        <strain evidence="4 5">STM-7</strain>
    </source>
</reference>
<dbReference type="GO" id="GO:0032506">
    <property type="term" value="P:cytokinetic process"/>
    <property type="evidence" value="ECO:0007669"/>
    <property type="project" value="TreeGrafter"/>
</dbReference>
<accession>A0A7D5V9U0</accession>
<dbReference type="Proteomes" id="UP000510822">
    <property type="component" value="Chromosome"/>
</dbReference>
<dbReference type="InterPro" id="IPR007730">
    <property type="entry name" value="SPOR-like_dom"/>
</dbReference>
<evidence type="ECO:0000313" key="4">
    <source>
        <dbReference type="EMBL" id="QLI81691.1"/>
    </source>
</evidence>
<dbReference type="InterPro" id="IPR036680">
    <property type="entry name" value="SPOR-like_sf"/>
</dbReference>
<keyword evidence="2" id="KW-1133">Transmembrane helix</keyword>
<dbReference type="AlphaFoldDB" id="A0A7D5V9U0"/>
<dbReference type="GO" id="GO:0032153">
    <property type="term" value="C:cell division site"/>
    <property type="evidence" value="ECO:0007669"/>
    <property type="project" value="TreeGrafter"/>
</dbReference>
<feature type="transmembrane region" description="Helical" evidence="2">
    <location>
        <begin position="27"/>
        <end position="49"/>
    </location>
</feature>
<dbReference type="Gene3D" id="3.30.70.1070">
    <property type="entry name" value="Sporulation related repeat"/>
    <property type="match status" value="1"/>
</dbReference>
<dbReference type="GO" id="GO:0030428">
    <property type="term" value="C:cell septum"/>
    <property type="evidence" value="ECO:0007669"/>
    <property type="project" value="TreeGrafter"/>
</dbReference>
<proteinExistence type="predicted"/>
<gene>
    <name evidence="4" type="ORF">HZU75_09195</name>
</gene>
<organism evidence="4 5">
    <name type="scientific">Chitinibacter fontanus</name>
    <dbReference type="NCBI Taxonomy" id="1737446"/>
    <lineage>
        <taxon>Bacteria</taxon>
        <taxon>Pseudomonadati</taxon>
        <taxon>Pseudomonadota</taxon>
        <taxon>Betaproteobacteria</taxon>
        <taxon>Neisseriales</taxon>
        <taxon>Chitinibacteraceae</taxon>
        <taxon>Chitinibacter</taxon>
    </lineage>
</organism>
<evidence type="ECO:0000259" key="3">
    <source>
        <dbReference type="PROSITE" id="PS51724"/>
    </source>
</evidence>
<feature type="compositionally biased region" description="Low complexity" evidence="1">
    <location>
        <begin position="8"/>
        <end position="23"/>
    </location>
</feature>
<dbReference type="PROSITE" id="PS51724">
    <property type="entry name" value="SPOR"/>
    <property type="match status" value="1"/>
</dbReference>
<feature type="region of interest" description="Disordered" evidence="1">
    <location>
        <begin position="1"/>
        <end position="23"/>
    </location>
</feature>
<dbReference type="SUPFAM" id="SSF110997">
    <property type="entry name" value="Sporulation related repeat"/>
    <property type="match status" value="1"/>
</dbReference>
<dbReference type="EMBL" id="CP058952">
    <property type="protein sequence ID" value="QLI81691.1"/>
    <property type="molecule type" value="Genomic_DNA"/>
</dbReference>
<feature type="domain" description="SPOR" evidence="3">
    <location>
        <begin position="148"/>
        <end position="228"/>
    </location>
</feature>
<name>A0A7D5V9U0_9NEIS</name>
<feature type="compositionally biased region" description="Low complexity" evidence="1">
    <location>
        <begin position="127"/>
        <end position="148"/>
    </location>
</feature>
<keyword evidence="5" id="KW-1185">Reference proteome</keyword>
<keyword evidence="2" id="KW-0812">Transmembrane</keyword>
<evidence type="ECO:0000256" key="1">
    <source>
        <dbReference type="SAM" id="MobiDB-lite"/>
    </source>
</evidence>
<dbReference type="KEGG" id="cfon:HZU75_09195"/>
<evidence type="ECO:0000256" key="2">
    <source>
        <dbReference type="SAM" id="Phobius"/>
    </source>
</evidence>
<dbReference type="GO" id="GO:0042834">
    <property type="term" value="F:peptidoglycan binding"/>
    <property type="evidence" value="ECO:0007669"/>
    <property type="project" value="InterPro"/>
</dbReference>
<feature type="region of interest" description="Disordered" evidence="1">
    <location>
        <begin position="123"/>
        <end position="148"/>
    </location>
</feature>
<dbReference type="PANTHER" id="PTHR38687:SF1">
    <property type="entry name" value="CELL DIVISION PROTEIN DEDD"/>
    <property type="match status" value="1"/>
</dbReference>